<name>A0A6A4NDH3_LUPAL</name>
<comment type="caution">
    <text evidence="1">The sequence shown here is derived from an EMBL/GenBank/DDBJ whole genome shotgun (WGS) entry which is preliminary data.</text>
</comment>
<accession>A0A6A4NDH3</accession>
<dbReference type="Pfam" id="PF05678">
    <property type="entry name" value="VQ"/>
    <property type="match status" value="1"/>
</dbReference>
<evidence type="ECO:0000313" key="1">
    <source>
        <dbReference type="EMBL" id="KAE9590033.1"/>
    </source>
</evidence>
<protein>
    <submittedName>
        <fullName evidence="1">Uncharacterized protein</fullName>
    </submittedName>
</protein>
<evidence type="ECO:0000313" key="2">
    <source>
        <dbReference type="Proteomes" id="UP000447434"/>
    </source>
</evidence>
<organism evidence="1 2">
    <name type="scientific">Lupinus albus</name>
    <name type="common">White lupine</name>
    <name type="synonym">Lupinus termis</name>
    <dbReference type="NCBI Taxonomy" id="3870"/>
    <lineage>
        <taxon>Eukaryota</taxon>
        <taxon>Viridiplantae</taxon>
        <taxon>Streptophyta</taxon>
        <taxon>Embryophyta</taxon>
        <taxon>Tracheophyta</taxon>
        <taxon>Spermatophyta</taxon>
        <taxon>Magnoliopsida</taxon>
        <taxon>eudicotyledons</taxon>
        <taxon>Gunneridae</taxon>
        <taxon>Pentapetalae</taxon>
        <taxon>rosids</taxon>
        <taxon>fabids</taxon>
        <taxon>Fabales</taxon>
        <taxon>Fabaceae</taxon>
        <taxon>Papilionoideae</taxon>
        <taxon>50 kb inversion clade</taxon>
        <taxon>genistoids sensu lato</taxon>
        <taxon>core genistoids</taxon>
        <taxon>Genisteae</taxon>
        <taxon>Lupinus</taxon>
    </lineage>
</organism>
<dbReference type="AlphaFoldDB" id="A0A6A4NDH3"/>
<dbReference type="Proteomes" id="UP000447434">
    <property type="component" value="Chromosome 21"/>
</dbReference>
<reference evidence="2" key="1">
    <citation type="journal article" date="2020" name="Nat. Commun.">
        <title>Genome sequence of the cluster root forming white lupin.</title>
        <authorList>
            <person name="Hufnagel B."/>
            <person name="Marques A."/>
            <person name="Soriano A."/>
            <person name="Marques L."/>
            <person name="Divol F."/>
            <person name="Doumas P."/>
            <person name="Sallet E."/>
            <person name="Mancinotti D."/>
            <person name="Carrere S."/>
            <person name="Marande W."/>
            <person name="Arribat S."/>
            <person name="Keller J."/>
            <person name="Huneau C."/>
            <person name="Blein T."/>
            <person name="Aime D."/>
            <person name="Laguerre M."/>
            <person name="Taylor J."/>
            <person name="Schubert V."/>
            <person name="Nelson M."/>
            <person name="Geu-Flores F."/>
            <person name="Crespi M."/>
            <person name="Gallardo-Guerrero K."/>
            <person name="Delaux P.-M."/>
            <person name="Salse J."/>
            <person name="Berges H."/>
            <person name="Guyot R."/>
            <person name="Gouzy J."/>
            <person name="Peret B."/>
        </authorList>
    </citation>
    <scope>NUCLEOTIDE SEQUENCE [LARGE SCALE GENOMIC DNA]</scope>
    <source>
        <strain evidence="2">cv. Amiga</strain>
    </source>
</reference>
<keyword evidence="2" id="KW-1185">Reference proteome</keyword>
<proteinExistence type="predicted"/>
<dbReference type="InterPro" id="IPR008889">
    <property type="entry name" value="VQ"/>
</dbReference>
<dbReference type="EMBL" id="WOCE01000021">
    <property type="protein sequence ID" value="KAE9590033.1"/>
    <property type="molecule type" value="Genomic_DNA"/>
</dbReference>
<dbReference type="PANTHER" id="PTHR33624:SF17">
    <property type="entry name" value="OS07G0687400 PROTEIN"/>
    <property type="match status" value="1"/>
</dbReference>
<sequence length="114" mass="13296">MFGVKNNHVMMKRKRQGKRNQKEIKVKYISSPMMFKTCASNFRALVQELTGQDSNVAEMFMEIPSDVVGFVHNKGLMQERSEAYLTDYREFDLRSSIDPLNGLMQYDLLSFDML</sequence>
<dbReference type="OrthoDB" id="1725273at2759"/>
<gene>
    <name evidence="1" type="ORF">Lalb_Chr21g0315251</name>
</gene>
<dbReference type="InterPro" id="IPR039335">
    <property type="entry name" value="SIB1/2"/>
</dbReference>
<dbReference type="PANTHER" id="PTHR33624">
    <property type="entry name" value="SIGMA FACTOR BINDING PROTEIN 1, CHLOROPLASTIC"/>
    <property type="match status" value="1"/>
</dbReference>